<gene>
    <name evidence="9" type="primary">LOC100833885</name>
    <name evidence="8" type="ORF">BRADI_2g47560v3</name>
</gene>
<reference evidence="9" key="3">
    <citation type="submission" date="2018-08" db="UniProtKB">
        <authorList>
            <consortium name="EnsemblPlants"/>
        </authorList>
    </citation>
    <scope>IDENTIFICATION</scope>
    <source>
        <strain evidence="9">cv. Bd21</strain>
    </source>
</reference>
<comment type="similarity">
    <text evidence="4">Belongs to the SFH family.</text>
</comment>
<keyword evidence="10" id="KW-1185">Reference proteome</keyword>
<dbReference type="Gramene" id="PNT72666">
    <property type="protein sequence ID" value="PNT72666"/>
    <property type="gene ID" value="BRADI_2g47560v3"/>
</dbReference>
<dbReference type="InterPro" id="IPR036865">
    <property type="entry name" value="CRAL-TRIO_dom_sf"/>
</dbReference>
<proteinExistence type="inferred from homology"/>
<protein>
    <recommendedName>
        <fullName evidence="7">CRAL-TRIO domain-containing protein</fullName>
    </recommendedName>
</protein>
<evidence type="ECO:0000313" key="8">
    <source>
        <dbReference type="EMBL" id="PNT72667.1"/>
    </source>
</evidence>
<dbReference type="PROSITE" id="PS50191">
    <property type="entry name" value="CRAL_TRIO"/>
    <property type="match status" value="1"/>
</dbReference>
<evidence type="ECO:0000259" key="7">
    <source>
        <dbReference type="PROSITE" id="PS50191"/>
    </source>
</evidence>
<dbReference type="CDD" id="cd00170">
    <property type="entry name" value="SEC14"/>
    <property type="match status" value="1"/>
</dbReference>
<dbReference type="SUPFAM" id="SSF52087">
    <property type="entry name" value="CRAL/TRIO domain"/>
    <property type="match status" value="1"/>
</dbReference>
<dbReference type="Pfam" id="PF00650">
    <property type="entry name" value="CRAL_TRIO"/>
    <property type="match status" value="1"/>
</dbReference>
<feature type="region of interest" description="Disordered" evidence="5">
    <location>
        <begin position="167"/>
        <end position="194"/>
    </location>
</feature>
<reference evidence="8" key="2">
    <citation type="submission" date="2017-06" db="EMBL/GenBank/DDBJ databases">
        <title>WGS assembly of Brachypodium distachyon.</title>
        <authorList>
            <consortium name="The International Brachypodium Initiative"/>
            <person name="Lucas S."/>
            <person name="Harmon-Smith M."/>
            <person name="Lail K."/>
            <person name="Tice H."/>
            <person name="Grimwood J."/>
            <person name="Bruce D."/>
            <person name="Barry K."/>
            <person name="Shu S."/>
            <person name="Lindquist E."/>
            <person name="Wang M."/>
            <person name="Pitluck S."/>
            <person name="Vogel J.P."/>
            <person name="Garvin D.F."/>
            <person name="Mockler T.C."/>
            <person name="Schmutz J."/>
            <person name="Rokhsar D."/>
            <person name="Bevan M.W."/>
        </authorList>
    </citation>
    <scope>NUCLEOTIDE SEQUENCE</scope>
    <source>
        <strain evidence="8">Bd21</strain>
    </source>
</reference>
<feature type="transmembrane region" description="Helical" evidence="6">
    <location>
        <begin position="256"/>
        <end position="280"/>
    </location>
</feature>
<keyword evidence="6" id="KW-0472">Membrane</keyword>
<dbReference type="ExpressionAtlas" id="A0A2K2DEJ2">
    <property type="expression patterns" value="baseline"/>
</dbReference>
<organism evidence="8">
    <name type="scientific">Brachypodium distachyon</name>
    <name type="common">Purple false brome</name>
    <name type="synonym">Trachynia distachya</name>
    <dbReference type="NCBI Taxonomy" id="15368"/>
    <lineage>
        <taxon>Eukaryota</taxon>
        <taxon>Viridiplantae</taxon>
        <taxon>Streptophyta</taxon>
        <taxon>Embryophyta</taxon>
        <taxon>Tracheophyta</taxon>
        <taxon>Spermatophyta</taxon>
        <taxon>Magnoliopsida</taxon>
        <taxon>Liliopsida</taxon>
        <taxon>Poales</taxon>
        <taxon>Poaceae</taxon>
        <taxon>BOP clade</taxon>
        <taxon>Pooideae</taxon>
        <taxon>Stipodae</taxon>
        <taxon>Brachypodieae</taxon>
        <taxon>Brachypodium</taxon>
    </lineage>
</organism>
<dbReference type="EMBL" id="CM000881">
    <property type="protein sequence ID" value="PNT72666.1"/>
    <property type="molecule type" value="Genomic_DNA"/>
</dbReference>
<dbReference type="GO" id="GO:0005886">
    <property type="term" value="C:plasma membrane"/>
    <property type="evidence" value="ECO:0007669"/>
    <property type="project" value="UniProtKB-SubCell"/>
</dbReference>
<reference evidence="8 9" key="1">
    <citation type="journal article" date="2010" name="Nature">
        <title>Genome sequencing and analysis of the model grass Brachypodium distachyon.</title>
        <authorList>
            <consortium name="International Brachypodium Initiative"/>
        </authorList>
    </citation>
    <scope>NUCLEOTIDE SEQUENCE [LARGE SCALE GENOMIC DNA]</scope>
    <source>
        <strain evidence="8 9">Bd21</strain>
    </source>
</reference>
<dbReference type="Gene3D" id="3.40.525.10">
    <property type="entry name" value="CRAL-TRIO lipid binding domain"/>
    <property type="match status" value="1"/>
</dbReference>
<evidence type="ECO:0000256" key="3">
    <source>
        <dbReference type="ARBA" id="ARBA00023034"/>
    </source>
</evidence>
<keyword evidence="6" id="KW-0812">Transmembrane</keyword>
<name>A0A2K2DEJ2_BRADI</name>
<dbReference type="AlphaFoldDB" id="A0A2K2DEJ2"/>
<evidence type="ECO:0000256" key="2">
    <source>
        <dbReference type="ARBA" id="ARBA00004395"/>
    </source>
</evidence>
<dbReference type="EMBL" id="CM000881">
    <property type="protein sequence ID" value="PNT72667.1"/>
    <property type="molecule type" value="Genomic_DNA"/>
</dbReference>
<comment type="subcellular location">
    <subcellularLocation>
        <location evidence="1">Cell membrane</location>
        <topology evidence="1">Peripheral membrane protein</topology>
    </subcellularLocation>
    <subcellularLocation>
        <location evidence="2">Golgi apparatus membrane</location>
        <topology evidence="2">Peripheral membrane protein</topology>
    </subcellularLocation>
</comment>
<dbReference type="EnsemblPlants" id="PNT72666">
    <property type="protein sequence ID" value="PNT72666"/>
    <property type="gene ID" value="BRADI_2g47560v3"/>
</dbReference>
<sequence length="406" mass="45240">MRFPACSIAAKRHIDSSTTILDVQGVGLKNFSKDARELIMRLQKVDNDNYPETLYRMYIINAGQGFKMLWGTIKSFLDPQTASKIHVLGSKYQNKLLEIIDESELPDFLGGKCRCEENGGCSKSDKGPWKDPSIIERVLNGEANYGRQILAISSTNGTKVCNTKPHYSAKQASDVSDESTPEVEDISSPTAPMNTVMDPDLTLLNEPQSSGHASTSGAAPVVEESFHLVDKDACNSPISTSMASASGSFSLRNIPIALGVLRSQIITCVTVLIMSLFTVLRSVRRRMSKRFSSQVTACDFLQQLEFTEEVQPPSPSRYTENGTLSHVLRRLGELEEKVHVLGTKPSQMPHEKEEVLNAAVRHVDALETELISTKKTLYETLMKQDELLSYVERQENIKFRKKRLCF</sequence>
<dbReference type="EnsemblPlants" id="PNT72667">
    <property type="protein sequence ID" value="PNT72667"/>
    <property type="gene ID" value="BRADI_2g47560v3"/>
</dbReference>
<evidence type="ECO:0000256" key="6">
    <source>
        <dbReference type="SAM" id="Phobius"/>
    </source>
</evidence>
<dbReference type="Gramene" id="PNT72667">
    <property type="protein sequence ID" value="PNT72667"/>
    <property type="gene ID" value="BRADI_2g47560v3"/>
</dbReference>
<keyword evidence="3" id="KW-0333">Golgi apparatus</keyword>
<evidence type="ECO:0000313" key="10">
    <source>
        <dbReference type="Proteomes" id="UP000008810"/>
    </source>
</evidence>
<dbReference type="PANTHER" id="PTHR45657:SF7">
    <property type="entry name" value="OS01G0701900 PROTEIN"/>
    <property type="match status" value="1"/>
</dbReference>
<dbReference type="GO" id="GO:0000139">
    <property type="term" value="C:Golgi membrane"/>
    <property type="evidence" value="ECO:0007669"/>
    <property type="project" value="UniProtKB-SubCell"/>
</dbReference>
<keyword evidence="6" id="KW-1133">Transmembrane helix</keyword>
<dbReference type="Proteomes" id="UP000008810">
    <property type="component" value="Chromosome 2"/>
</dbReference>
<feature type="domain" description="CRAL-TRIO" evidence="7">
    <location>
        <begin position="1"/>
        <end position="117"/>
    </location>
</feature>
<evidence type="ECO:0000256" key="5">
    <source>
        <dbReference type="SAM" id="MobiDB-lite"/>
    </source>
</evidence>
<evidence type="ECO:0000256" key="4">
    <source>
        <dbReference type="ARBA" id="ARBA00038020"/>
    </source>
</evidence>
<accession>A0A2K2DEJ2</accession>
<dbReference type="InterPro" id="IPR001251">
    <property type="entry name" value="CRAL-TRIO_dom"/>
</dbReference>
<dbReference type="SMART" id="SM00516">
    <property type="entry name" value="SEC14"/>
    <property type="match status" value="1"/>
</dbReference>
<dbReference type="PANTHER" id="PTHR45657">
    <property type="entry name" value="CRAL-TRIO DOMAIN-CONTAINING PROTEIN YKL091C-RELATED"/>
    <property type="match status" value="1"/>
</dbReference>
<evidence type="ECO:0000313" key="9">
    <source>
        <dbReference type="EnsemblPlants" id="PNT72666"/>
    </source>
</evidence>
<feature type="compositionally biased region" description="Acidic residues" evidence="5">
    <location>
        <begin position="175"/>
        <end position="185"/>
    </location>
</feature>
<dbReference type="InterPro" id="IPR051026">
    <property type="entry name" value="PI/PC_transfer"/>
</dbReference>
<evidence type="ECO:0000256" key="1">
    <source>
        <dbReference type="ARBA" id="ARBA00004202"/>
    </source>
</evidence>
<dbReference type="OrthoDB" id="1434354at2759"/>